<comment type="catalytic activity">
    <reaction evidence="1">
        <text>ATP + protein L-histidine = ADP + protein N-phospho-L-histidine.</text>
        <dbReference type="EC" id="2.7.13.3"/>
    </reaction>
</comment>
<dbReference type="CDD" id="cd16917">
    <property type="entry name" value="HATPase_UhpB-NarQ-NarX-like"/>
    <property type="match status" value="1"/>
</dbReference>
<keyword evidence="6 11" id="KW-0418">Kinase</keyword>
<name>A0ABU3LVT0_9ACTN</name>
<evidence type="ECO:0000256" key="3">
    <source>
        <dbReference type="ARBA" id="ARBA00022553"/>
    </source>
</evidence>
<evidence type="ECO:0000313" key="12">
    <source>
        <dbReference type="Proteomes" id="UP001257948"/>
    </source>
</evidence>
<dbReference type="InterPro" id="IPR011712">
    <property type="entry name" value="Sig_transdc_His_kin_sub3_dim/P"/>
</dbReference>
<dbReference type="SUPFAM" id="SSF55874">
    <property type="entry name" value="ATPase domain of HSP90 chaperone/DNA topoisomerase II/histidine kinase"/>
    <property type="match status" value="1"/>
</dbReference>
<keyword evidence="12" id="KW-1185">Reference proteome</keyword>
<dbReference type="InterPro" id="IPR050482">
    <property type="entry name" value="Sensor_HK_TwoCompSys"/>
</dbReference>
<dbReference type="Gene3D" id="1.20.5.1930">
    <property type="match status" value="1"/>
</dbReference>
<reference evidence="12" key="1">
    <citation type="submission" date="2023-07" db="EMBL/GenBank/DDBJ databases">
        <title>Draft genome sequence of the endophytic actinobacterium Streptomyces justiciae WPN32, a potential antibiotic producer.</title>
        <authorList>
            <person name="Yasawong M."/>
            <person name="Pana W."/>
            <person name="Ganta P."/>
            <person name="Santapan N."/>
            <person name="Songngamsuk T."/>
            <person name="Phatcharaharikarn M."/>
            <person name="Kerdtoob S."/>
            <person name="Nantapong N."/>
        </authorList>
    </citation>
    <scope>NUCLEOTIDE SEQUENCE [LARGE SCALE GENOMIC DNA]</scope>
    <source>
        <strain evidence="12">WPN32</strain>
    </source>
</reference>
<evidence type="ECO:0000259" key="10">
    <source>
        <dbReference type="Pfam" id="PF07730"/>
    </source>
</evidence>
<dbReference type="InterPro" id="IPR036890">
    <property type="entry name" value="HATPase_C_sf"/>
</dbReference>
<dbReference type="InterPro" id="IPR003594">
    <property type="entry name" value="HATPase_dom"/>
</dbReference>
<dbReference type="PANTHER" id="PTHR24421">
    <property type="entry name" value="NITRATE/NITRITE SENSOR PROTEIN NARX-RELATED"/>
    <property type="match status" value="1"/>
</dbReference>
<dbReference type="PANTHER" id="PTHR24421:SF10">
    <property type="entry name" value="NITRATE_NITRITE SENSOR PROTEIN NARQ"/>
    <property type="match status" value="1"/>
</dbReference>
<evidence type="ECO:0000256" key="1">
    <source>
        <dbReference type="ARBA" id="ARBA00000085"/>
    </source>
</evidence>
<dbReference type="Pfam" id="PF02518">
    <property type="entry name" value="HATPase_c"/>
    <property type="match status" value="1"/>
</dbReference>
<evidence type="ECO:0000256" key="4">
    <source>
        <dbReference type="ARBA" id="ARBA00022679"/>
    </source>
</evidence>
<sequence>MLLDVVVAYLSAVIAIGPSDHTASVFAGPVVERCCAVVWFAAIVGRRFAPGGALWAGAAATVAASAAGAEITNVSLASALALTLVVQSRPGRIAAEVAVLPVVAVGVALAGDSDAFVPAVAAHAVAWLAGRAQRARHETREALRAHASRQAVAAERARMARELHDAVGHAVTVMVTHAGAARLALGGDAPPVREALGRIEEVGRGAMSDLDRVLGLLTDSYDLQATLSGLVARLPADVTAELRLPSRDLLTVLPPEIAETAGRVVQESLTNVVRHARPAHVVVAIQGTGRGMEIVVTDDGRGPAASPPGGRRGLAGMRERVVGLGGTLDAGPVAAGGWQVRAMIPATPKETR</sequence>
<evidence type="ECO:0000256" key="2">
    <source>
        <dbReference type="ARBA" id="ARBA00012438"/>
    </source>
</evidence>
<comment type="caution">
    <text evidence="11">The sequence shown here is derived from an EMBL/GenBank/DDBJ whole genome shotgun (WGS) entry which is preliminary data.</text>
</comment>
<keyword evidence="7" id="KW-0067">ATP-binding</keyword>
<evidence type="ECO:0000256" key="6">
    <source>
        <dbReference type="ARBA" id="ARBA00022777"/>
    </source>
</evidence>
<keyword evidence="4" id="KW-0808">Transferase</keyword>
<evidence type="ECO:0000256" key="8">
    <source>
        <dbReference type="ARBA" id="ARBA00023012"/>
    </source>
</evidence>
<evidence type="ECO:0000256" key="5">
    <source>
        <dbReference type="ARBA" id="ARBA00022741"/>
    </source>
</evidence>
<keyword evidence="8" id="KW-0902">Two-component regulatory system</keyword>
<feature type="domain" description="Signal transduction histidine kinase subgroup 3 dimerisation and phosphoacceptor" evidence="10">
    <location>
        <begin position="155"/>
        <end position="218"/>
    </location>
</feature>
<dbReference type="RefSeq" id="WP_314202902.1">
    <property type="nucleotide sequence ID" value="NZ_JAVTLL010000014.1"/>
</dbReference>
<evidence type="ECO:0000259" key="9">
    <source>
        <dbReference type="Pfam" id="PF02518"/>
    </source>
</evidence>
<proteinExistence type="predicted"/>
<dbReference type="Proteomes" id="UP001257948">
    <property type="component" value="Unassembled WGS sequence"/>
</dbReference>
<keyword evidence="3" id="KW-0597">Phosphoprotein</keyword>
<dbReference type="GO" id="GO:0016301">
    <property type="term" value="F:kinase activity"/>
    <property type="evidence" value="ECO:0007669"/>
    <property type="project" value="UniProtKB-KW"/>
</dbReference>
<feature type="domain" description="Histidine kinase/HSP90-like ATPase" evidence="9">
    <location>
        <begin position="261"/>
        <end position="346"/>
    </location>
</feature>
<dbReference type="Pfam" id="PF07730">
    <property type="entry name" value="HisKA_3"/>
    <property type="match status" value="1"/>
</dbReference>
<dbReference type="EC" id="2.7.13.3" evidence="2"/>
<organism evidence="11 12">
    <name type="scientific">Streptomyces justiciae</name>
    <dbReference type="NCBI Taxonomy" id="2780140"/>
    <lineage>
        <taxon>Bacteria</taxon>
        <taxon>Bacillati</taxon>
        <taxon>Actinomycetota</taxon>
        <taxon>Actinomycetes</taxon>
        <taxon>Kitasatosporales</taxon>
        <taxon>Streptomycetaceae</taxon>
        <taxon>Streptomyces</taxon>
    </lineage>
</organism>
<evidence type="ECO:0000256" key="7">
    <source>
        <dbReference type="ARBA" id="ARBA00022840"/>
    </source>
</evidence>
<dbReference type="Gene3D" id="3.30.565.10">
    <property type="entry name" value="Histidine kinase-like ATPase, C-terminal domain"/>
    <property type="match status" value="1"/>
</dbReference>
<keyword evidence="5" id="KW-0547">Nucleotide-binding</keyword>
<gene>
    <name evidence="11" type="ORF">RQC66_21720</name>
</gene>
<evidence type="ECO:0000313" key="11">
    <source>
        <dbReference type="EMBL" id="MDT7843345.1"/>
    </source>
</evidence>
<protein>
    <recommendedName>
        <fullName evidence="2">histidine kinase</fullName>
        <ecNumber evidence="2">2.7.13.3</ecNumber>
    </recommendedName>
</protein>
<accession>A0ABU3LVT0</accession>
<dbReference type="EMBL" id="JAVTLL010000014">
    <property type="protein sequence ID" value="MDT7843345.1"/>
    <property type="molecule type" value="Genomic_DNA"/>
</dbReference>